<keyword evidence="3 5" id="KW-0378">Hydrolase</keyword>
<sequence>MSSTSEKEIWSVHKLNTYLLNQMNQDEILQKLWIEGEISNFSQHRASKHMYFTLKDEHAKIKAAMFAGQNRRLRFKPQNGDRVLIRGNVSLYDREGQLQLYVQDMRQSGMGDLHIAFERLKEQLLQEGLFSRSKKQLPDLPRTVGVITSAHGAAVRDIVTTMKRRYPLTHVLIYPVAVQGINAATEIARAIDEMNRLDECDVLIIGRGGGSIEELWAFNEEVVARSIDRSSIPIISAVGHETDTTISDFVADCRAATPTAAAELVVPHQIDMRERLDRIQTSMRRTIQNGLLQRQKRLQTNMGRPVFQQPNARLYQYAQRLDDLYMRLGQAYKGLVKDHRSRHQLYAYRLQAEHPMKRLKLIREKLDRFKQTNLGMMQQHIERDRNHLTRLISNLDALSPLRVMQRGYAIVHRHGSTKLIKSYQDVKPGDLIRVRLAEGQLKCQIWKTEEVQDE</sequence>
<dbReference type="GO" id="GO:0009318">
    <property type="term" value="C:exodeoxyribonuclease VII complex"/>
    <property type="evidence" value="ECO:0007669"/>
    <property type="project" value="UniProtKB-UniRule"/>
</dbReference>
<protein>
    <recommendedName>
        <fullName evidence="5">Exodeoxyribonuclease 7 large subunit</fullName>
        <ecNumber evidence="5">3.1.11.6</ecNumber>
    </recommendedName>
    <alternativeName>
        <fullName evidence="5">Exodeoxyribonuclease VII large subunit</fullName>
        <shortName evidence="5">Exonuclease VII large subunit</shortName>
    </alternativeName>
</protein>
<dbReference type="CDD" id="cd04489">
    <property type="entry name" value="ExoVII_LU_OBF"/>
    <property type="match status" value="1"/>
</dbReference>
<dbReference type="EMBL" id="JACXAH010000020">
    <property type="protein sequence ID" value="MBD1373251.1"/>
    <property type="molecule type" value="Genomic_DNA"/>
</dbReference>
<comment type="caution">
    <text evidence="9">The sequence shown here is derived from an EMBL/GenBank/DDBJ whole genome shotgun (WGS) entry which is preliminary data.</text>
</comment>
<keyword evidence="4 5" id="KW-0269">Exonuclease</keyword>
<name>A0A926NAG0_9BACL</name>
<comment type="subcellular location">
    <subcellularLocation>
        <location evidence="5 6">Cytoplasm</location>
    </subcellularLocation>
</comment>
<evidence type="ECO:0000259" key="8">
    <source>
        <dbReference type="Pfam" id="PF13742"/>
    </source>
</evidence>
<keyword evidence="2 5" id="KW-0540">Nuclease</keyword>
<dbReference type="AlphaFoldDB" id="A0A926NAG0"/>
<feature type="domain" description="Exonuclease VII large subunit C-terminal" evidence="7">
    <location>
        <begin position="132"/>
        <end position="444"/>
    </location>
</feature>
<reference evidence="9" key="1">
    <citation type="submission" date="2020-09" db="EMBL/GenBank/DDBJ databases">
        <title>A novel bacterium of genus Hazenella, isolated from South China Sea.</title>
        <authorList>
            <person name="Huang H."/>
            <person name="Mo K."/>
            <person name="Hu Y."/>
        </authorList>
    </citation>
    <scope>NUCLEOTIDE SEQUENCE</scope>
    <source>
        <strain evidence="9">IB182357</strain>
    </source>
</reference>
<dbReference type="Pfam" id="PF13742">
    <property type="entry name" value="tRNA_anti_2"/>
    <property type="match status" value="1"/>
</dbReference>
<organism evidence="9 10">
    <name type="scientific">Polycladospora coralii</name>
    <dbReference type="NCBI Taxonomy" id="2771432"/>
    <lineage>
        <taxon>Bacteria</taxon>
        <taxon>Bacillati</taxon>
        <taxon>Bacillota</taxon>
        <taxon>Bacilli</taxon>
        <taxon>Bacillales</taxon>
        <taxon>Thermoactinomycetaceae</taxon>
        <taxon>Polycladospora</taxon>
    </lineage>
</organism>
<comment type="subunit">
    <text evidence="5">Heterooligomer composed of large and small subunits.</text>
</comment>
<feature type="domain" description="OB-fold nucleic acid binding" evidence="8">
    <location>
        <begin position="10"/>
        <end position="106"/>
    </location>
</feature>
<evidence type="ECO:0000256" key="6">
    <source>
        <dbReference type="RuleBase" id="RU004355"/>
    </source>
</evidence>
<dbReference type="InterPro" id="IPR025824">
    <property type="entry name" value="OB-fold_nuc-bd_dom"/>
</dbReference>
<dbReference type="EC" id="3.1.11.6" evidence="5"/>
<evidence type="ECO:0000313" key="10">
    <source>
        <dbReference type="Proteomes" id="UP000661691"/>
    </source>
</evidence>
<dbReference type="PANTHER" id="PTHR30008:SF0">
    <property type="entry name" value="EXODEOXYRIBONUCLEASE 7 LARGE SUBUNIT"/>
    <property type="match status" value="1"/>
</dbReference>
<dbReference type="RefSeq" id="WP_191142397.1">
    <property type="nucleotide sequence ID" value="NZ_JACXAH010000020.1"/>
</dbReference>
<proteinExistence type="inferred from homology"/>
<accession>A0A926NAG0</accession>
<evidence type="ECO:0000256" key="4">
    <source>
        <dbReference type="ARBA" id="ARBA00022839"/>
    </source>
</evidence>
<dbReference type="GO" id="GO:0005737">
    <property type="term" value="C:cytoplasm"/>
    <property type="evidence" value="ECO:0007669"/>
    <property type="project" value="UniProtKB-SubCell"/>
</dbReference>
<dbReference type="GO" id="GO:0008855">
    <property type="term" value="F:exodeoxyribonuclease VII activity"/>
    <property type="evidence" value="ECO:0007669"/>
    <property type="project" value="UniProtKB-UniRule"/>
</dbReference>
<evidence type="ECO:0000256" key="1">
    <source>
        <dbReference type="ARBA" id="ARBA00022490"/>
    </source>
</evidence>
<gene>
    <name evidence="5" type="primary">xseA</name>
    <name evidence="9" type="ORF">IC620_12920</name>
</gene>
<evidence type="ECO:0000259" key="7">
    <source>
        <dbReference type="Pfam" id="PF02601"/>
    </source>
</evidence>
<keyword evidence="1 5" id="KW-0963">Cytoplasm</keyword>
<evidence type="ECO:0000256" key="2">
    <source>
        <dbReference type="ARBA" id="ARBA00022722"/>
    </source>
</evidence>
<dbReference type="HAMAP" id="MF_00378">
    <property type="entry name" value="Exonuc_7_L"/>
    <property type="match status" value="1"/>
</dbReference>
<evidence type="ECO:0000256" key="5">
    <source>
        <dbReference type="HAMAP-Rule" id="MF_00378"/>
    </source>
</evidence>
<dbReference type="InterPro" id="IPR020579">
    <property type="entry name" value="Exonuc_VII_lsu_C"/>
</dbReference>
<dbReference type="InterPro" id="IPR003753">
    <property type="entry name" value="Exonuc_VII_L"/>
</dbReference>
<comment type="catalytic activity">
    <reaction evidence="5 6">
        <text>Exonucleolytic cleavage in either 5'- to 3'- or 3'- to 5'-direction to yield nucleoside 5'-phosphates.</text>
        <dbReference type="EC" id="3.1.11.6"/>
    </reaction>
</comment>
<keyword evidence="10" id="KW-1185">Reference proteome</keyword>
<comment type="similarity">
    <text evidence="5 6">Belongs to the XseA family.</text>
</comment>
<dbReference type="NCBIfam" id="TIGR00237">
    <property type="entry name" value="xseA"/>
    <property type="match status" value="1"/>
</dbReference>
<dbReference type="Pfam" id="PF02601">
    <property type="entry name" value="Exonuc_VII_L"/>
    <property type="match status" value="1"/>
</dbReference>
<dbReference type="GO" id="GO:0006308">
    <property type="term" value="P:DNA catabolic process"/>
    <property type="evidence" value="ECO:0007669"/>
    <property type="project" value="UniProtKB-UniRule"/>
</dbReference>
<dbReference type="PANTHER" id="PTHR30008">
    <property type="entry name" value="EXODEOXYRIBONUCLEASE 7 LARGE SUBUNIT"/>
    <property type="match status" value="1"/>
</dbReference>
<dbReference type="Proteomes" id="UP000661691">
    <property type="component" value="Unassembled WGS sequence"/>
</dbReference>
<evidence type="ECO:0000313" key="9">
    <source>
        <dbReference type="EMBL" id="MBD1373251.1"/>
    </source>
</evidence>
<dbReference type="GO" id="GO:0003676">
    <property type="term" value="F:nucleic acid binding"/>
    <property type="evidence" value="ECO:0007669"/>
    <property type="project" value="InterPro"/>
</dbReference>
<evidence type="ECO:0000256" key="3">
    <source>
        <dbReference type="ARBA" id="ARBA00022801"/>
    </source>
</evidence>
<comment type="function">
    <text evidence="5">Bidirectionally degrades single-stranded DNA into large acid-insoluble oligonucleotides, which are then degraded further into small acid-soluble oligonucleotides.</text>
</comment>